<sequence>MDSKRRKLSDGNSEQIAKPNSQTANANDKNGDIRNVDLALPLLFTSSGEIPIEDAWSCIYKALVNSSSKLSSSIRVCVVDPDDTKIAKLRNIFLADHDHEHLEICFVVGNIAQLATTRHIHAHVLVNETTWRQFLIGATAISKAIESAAGSELMKLTKAKYPHPAKIGKVYPITLDKSSPLRENEGVALVVHTPMPNMNRNRPDAHDQTSALEKLQQVIRSLVDIASDPDTSVEQSIMELGLHSATDPNDSKRDPRNTTSQPERSLFDVLMSSARNPQAVDEMKAKLTPAQAAAANWYEALWKYCETPESFPKTEVYDYDAESVIIYDTYPKARKHFLVMPRRKIDTIAELKKDDIPLVQMLARKGEALIKSFEGSGLTFRMGFHALASMKQLHMHVISQDFDSPRLKNKKHWNSFTTEFFREPSIIIRKLEETGTVYFQKEKYEMILKKPLQCHRCTEIDVLQQLESGWWDGWSGGERGWFPCNYVEVISETTQDTAPSEPIAGKATTQQRITAAQTSAHAQKVSALCGIDSDWILLLIDTHKSHGDWQAQTTPDGVPFWFNVKTGQATWEPPAENSVEEKPSTEDDIRARLMQNLPAGWDLQSTEDGSEYYYYNPTTGQMRYRHPLEPGSDDDLGPADRDENLSQFENADGPIHPEVEGFATAQPTVDDISEDEEQDHIERGKASSDMMVLSIHLHEIMEKELTRENPLTWKKLANGIANPIQRLNQAIDNEQYELFGPRVRDVVTAIRFMFYAADAIDWQRQDSVPSPQLRHCQKAITTSLSRLLLAAKTAEKGFSDTSYLAVRSSVSSLLDAIRNFVNEAQDSNLTLDHITPHMLENVPRWRQRNLPVKLANGQEVFPYATRYITGNQRLDQQALAALGDILNLIRTSSKSIQEYSTNIVAIRAKNDGSLNVAIPNVIAQFRLFSQYASQFVSIVEAISAEVESSQPSFASERRRLYNCFGRSFLAIQDISSDNGMQRELDTLKETLGDLDENLSTICNQRLAKDLDSDLRLDRDHGNISSDSEISINSLLDKAIEQSQNAELDQSGELAKSKSSVMSPSEAESPSASQFEDLPFLRTDYAINTDIIINRDGAVKGGTLKALVERLTLHDSPDTKFMATFLLTYRSFCTSQEFLELLKQRYLIEPPPNLSAEELKIWDEKKRKPIRLRVLNVFKSWIENYFNEEEDQVMLQNVKYFTETSIKQTMPFAVGGLSKSIEKRFDPGENGFRKMVLNVNRDPPPPIMPKNMRRLRLLDIDPLELARQLTIMDSKLYNSIQPVECLNKAWSTNDVENSAFNVKASIEYSNQVTAWVSDSILSQVEPKKRLAVLKHWILVAEHCRTLQNYNTCMAILASFESSAIGRLKRTWDMCSAKTNHILAGLKKVLATSLNFTEYREIIHSINPPCIPFLGIFLQDLTFIEDGNPDYLRGSDGDLINFSKRMKTAEVIRDLQQYQNAPYALTTVMDIQHFISSHLKSSRDEVTLYNMSLDLEPRQREDEKIARMLQQSGFL</sequence>
<evidence type="ECO:0000259" key="5">
    <source>
        <dbReference type="PROSITE" id="PS50009"/>
    </source>
</evidence>
<dbReference type="PROSITE" id="PS50212">
    <property type="entry name" value="RASGEF_NTER"/>
    <property type="match status" value="1"/>
</dbReference>
<evidence type="ECO:0000256" key="1">
    <source>
        <dbReference type="ARBA" id="ARBA00022658"/>
    </source>
</evidence>
<dbReference type="InterPro" id="IPR036020">
    <property type="entry name" value="WW_dom_sf"/>
</dbReference>
<feature type="domain" description="N-terminal Ras-GEF" evidence="8">
    <location>
        <begin position="1094"/>
        <end position="1224"/>
    </location>
</feature>
<organism evidence="10 11">
    <name type="scientific">Bifiguratus adelaidae</name>
    <dbReference type="NCBI Taxonomy" id="1938954"/>
    <lineage>
        <taxon>Eukaryota</taxon>
        <taxon>Fungi</taxon>
        <taxon>Fungi incertae sedis</taxon>
        <taxon>Mucoromycota</taxon>
        <taxon>Mucoromycotina</taxon>
        <taxon>Endogonomycetes</taxon>
        <taxon>Endogonales</taxon>
        <taxon>Endogonales incertae sedis</taxon>
        <taxon>Bifiguratus</taxon>
    </lineage>
</organism>
<dbReference type="InterPro" id="IPR019804">
    <property type="entry name" value="Ras_G-nucl-exch_fac_CS"/>
</dbReference>
<dbReference type="Proteomes" id="UP000242875">
    <property type="component" value="Unassembled WGS sequence"/>
</dbReference>
<dbReference type="OrthoDB" id="546434at2759"/>
<dbReference type="PANTHER" id="PTHR23113">
    <property type="entry name" value="GUANINE NUCLEOTIDE EXCHANGE FACTOR"/>
    <property type="match status" value="1"/>
</dbReference>
<dbReference type="Pfam" id="PF00618">
    <property type="entry name" value="RasGEF_N"/>
    <property type="match status" value="1"/>
</dbReference>
<dbReference type="PROSITE" id="PS51084">
    <property type="entry name" value="HIT_2"/>
    <property type="match status" value="1"/>
</dbReference>
<dbReference type="InterPro" id="IPR000651">
    <property type="entry name" value="Ras-like_Gua-exchang_fac_N"/>
</dbReference>
<evidence type="ECO:0000313" key="10">
    <source>
        <dbReference type="EMBL" id="OZJ06894.1"/>
    </source>
</evidence>
<dbReference type="SMART" id="SM00147">
    <property type="entry name" value="RasGEF"/>
    <property type="match status" value="1"/>
</dbReference>
<evidence type="ECO:0000259" key="7">
    <source>
        <dbReference type="PROSITE" id="PS50179"/>
    </source>
</evidence>
<evidence type="ECO:0000256" key="4">
    <source>
        <dbReference type="SAM" id="MobiDB-lite"/>
    </source>
</evidence>
<comment type="caution">
    <text evidence="10">The sequence shown here is derived from an EMBL/GenBank/DDBJ whole genome shotgun (WGS) entry which is preliminary data.</text>
</comment>
<dbReference type="Gene3D" id="3.40.220.10">
    <property type="entry name" value="Leucine Aminopeptidase, subunit E, domain 1"/>
    <property type="match status" value="1"/>
</dbReference>
<feature type="compositionally biased region" description="Polar residues" evidence="4">
    <location>
        <begin position="10"/>
        <end position="28"/>
    </location>
</feature>
<dbReference type="Pfam" id="PF00397">
    <property type="entry name" value="WW"/>
    <property type="match status" value="1"/>
</dbReference>
<dbReference type="SUPFAM" id="SSF54197">
    <property type="entry name" value="HIT-like"/>
    <property type="match status" value="1"/>
</dbReference>
<dbReference type="InterPro" id="IPR019808">
    <property type="entry name" value="Histidine_triad_CS"/>
</dbReference>
<dbReference type="SUPFAM" id="SSF52949">
    <property type="entry name" value="Macro domain-like"/>
    <property type="match status" value="1"/>
</dbReference>
<dbReference type="PROSITE" id="PS00720">
    <property type="entry name" value="RASGEF"/>
    <property type="match status" value="1"/>
</dbReference>
<dbReference type="InterPro" id="IPR043472">
    <property type="entry name" value="Macro_dom-like"/>
</dbReference>
<dbReference type="Pfam" id="PF11969">
    <property type="entry name" value="DcpS_C"/>
    <property type="match status" value="1"/>
</dbReference>
<feature type="domain" description="WW" evidence="6">
    <location>
        <begin position="595"/>
        <end position="629"/>
    </location>
</feature>
<dbReference type="Gene3D" id="3.30.428.10">
    <property type="entry name" value="HIT-like"/>
    <property type="match status" value="1"/>
</dbReference>
<dbReference type="GO" id="GO:0005085">
    <property type="term" value="F:guanyl-nucleotide exchange factor activity"/>
    <property type="evidence" value="ECO:0007669"/>
    <property type="project" value="UniProtKB-KW"/>
</dbReference>
<dbReference type="PROSITE" id="PS50020">
    <property type="entry name" value="WW_DOMAIN_2"/>
    <property type="match status" value="2"/>
</dbReference>
<dbReference type="GO" id="GO:0003824">
    <property type="term" value="F:catalytic activity"/>
    <property type="evidence" value="ECO:0007669"/>
    <property type="project" value="InterPro"/>
</dbReference>
<dbReference type="SUPFAM" id="SSF50044">
    <property type="entry name" value="SH3-domain"/>
    <property type="match status" value="1"/>
</dbReference>
<proteinExistence type="predicted"/>
<dbReference type="Pfam" id="PF00617">
    <property type="entry name" value="RasGEF"/>
    <property type="match status" value="1"/>
</dbReference>
<dbReference type="PROSITE" id="PS50179">
    <property type="entry name" value="VHS"/>
    <property type="match status" value="1"/>
</dbReference>
<dbReference type="InterPro" id="IPR036964">
    <property type="entry name" value="RASGEF_cat_dom_sf"/>
</dbReference>
<evidence type="ECO:0000259" key="8">
    <source>
        <dbReference type="PROSITE" id="PS50212"/>
    </source>
</evidence>
<dbReference type="InterPro" id="IPR023578">
    <property type="entry name" value="Ras_GEF_dom_sf"/>
</dbReference>
<dbReference type="FunFam" id="3.30.428.10:FF:000004">
    <property type="entry name" value="aprataxin isoform X2"/>
    <property type="match status" value="1"/>
</dbReference>
<evidence type="ECO:0000256" key="3">
    <source>
        <dbReference type="PROSITE-ProRule" id="PRU00464"/>
    </source>
</evidence>
<keyword evidence="1 2" id="KW-0344">Guanine-nucleotide releasing factor</keyword>
<dbReference type="PANTHER" id="PTHR23113:SF368">
    <property type="entry name" value="CELL DIVISION CONTROL PROTEIN 25"/>
    <property type="match status" value="1"/>
</dbReference>
<dbReference type="InterPro" id="IPR002014">
    <property type="entry name" value="VHS_dom"/>
</dbReference>
<dbReference type="InterPro" id="IPR036265">
    <property type="entry name" value="HIT-like_sf"/>
</dbReference>
<dbReference type="InterPro" id="IPR056685">
    <property type="entry name" value="DUF7783"/>
</dbReference>
<dbReference type="GO" id="GO:0005886">
    <property type="term" value="C:plasma membrane"/>
    <property type="evidence" value="ECO:0007669"/>
    <property type="project" value="TreeGrafter"/>
</dbReference>
<dbReference type="Gene3D" id="2.30.30.40">
    <property type="entry name" value="SH3 Domains"/>
    <property type="match status" value="1"/>
</dbReference>
<keyword evidence="11" id="KW-1185">Reference proteome</keyword>
<evidence type="ECO:0008006" key="12">
    <source>
        <dbReference type="Google" id="ProtNLM"/>
    </source>
</evidence>
<reference evidence="10 11" key="1">
    <citation type="journal article" date="2017" name="Mycologia">
        <title>Bifiguratus adelaidae, gen. et sp. nov., a new member of Mucoromycotina in endophytic and soil-dwelling habitats.</title>
        <authorList>
            <person name="Torres-Cruz T.J."/>
            <person name="Billingsley Tobias T.L."/>
            <person name="Almatruk M."/>
            <person name="Hesse C."/>
            <person name="Kuske C.R."/>
            <person name="Desiro A."/>
            <person name="Benucci G.M."/>
            <person name="Bonito G."/>
            <person name="Stajich J.E."/>
            <person name="Dunlap C."/>
            <person name="Arnold A.E."/>
            <person name="Porras-Alfaro A."/>
        </authorList>
    </citation>
    <scope>NUCLEOTIDE SEQUENCE [LARGE SCALE GENOMIC DNA]</scope>
    <source>
        <strain evidence="10 11">AZ0501</strain>
    </source>
</reference>
<dbReference type="PROSITE" id="PS50009">
    <property type="entry name" value="RASGEF_CAT"/>
    <property type="match status" value="1"/>
</dbReference>
<dbReference type="InterPro" id="IPR001202">
    <property type="entry name" value="WW_dom"/>
</dbReference>
<name>A0A261Y8T6_9FUNG</name>
<dbReference type="PROSITE" id="PS00892">
    <property type="entry name" value="HIT_1"/>
    <property type="match status" value="1"/>
</dbReference>
<feature type="region of interest" description="Disordered" evidence="4">
    <location>
        <begin position="1"/>
        <end position="30"/>
    </location>
</feature>
<dbReference type="CDD" id="cd00201">
    <property type="entry name" value="WW"/>
    <property type="match status" value="2"/>
</dbReference>
<feature type="domain" description="HIT" evidence="9">
    <location>
        <begin position="303"/>
        <end position="407"/>
    </location>
</feature>
<dbReference type="SMART" id="SM00456">
    <property type="entry name" value="WW"/>
    <property type="match status" value="2"/>
</dbReference>
<feature type="domain" description="WW" evidence="6">
    <location>
        <begin position="549"/>
        <end position="576"/>
    </location>
</feature>
<dbReference type="GO" id="GO:0007265">
    <property type="term" value="P:Ras protein signal transduction"/>
    <property type="evidence" value="ECO:0007669"/>
    <property type="project" value="TreeGrafter"/>
</dbReference>
<dbReference type="GO" id="GO:0035091">
    <property type="term" value="F:phosphatidylinositol binding"/>
    <property type="evidence" value="ECO:0007669"/>
    <property type="project" value="InterPro"/>
</dbReference>
<feature type="domain" description="VHS" evidence="7">
    <location>
        <begin position="1103"/>
        <end position="1189"/>
    </location>
</feature>
<dbReference type="Gene3D" id="1.20.870.10">
    <property type="entry name" value="Son of sevenless (SoS) protein Chain: S domain 1"/>
    <property type="match status" value="1"/>
</dbReference>
<comment type="caution">
    <text evidence="3">Lacks conserved residue(s) required for the propagation of feature annotation.</text>
</comment>
<dbReference type="SUPFAM" id="SSF48366">
    <property type="entry name" value="Ras GEF"/>
    <property type="match status" value="1"/>
</dbReference>
<dbReference type="SUPFAM" id="SSF51045">
    <property type="entry name" value="WW domain"/>
    <property type="match status" value="2"/>
</dbReference>
<dbReference type="GO" id="GO:0043130">
    <property type="term" value="F:ubiquitin binding"/>
    <property type="evidence" value="ECO:0007669"/>
    <property type="project" value="InterPro"/>
</dbReference>
<gene>
    <name evidence="10" type="ORF">BZG36_00257</name>
</gene>
<dbReference type="EMBL" id="MVBO01000001">
    <property type="protein sequence ID" value="OZJ06894.1"/>
    <property type="molecule type" value="Genomic_DNA"/>
</dbReference>
<protein>
    <recommendedName>
        <fullName evidence="12">Ras GEF</fullName>
    </recommendedName>
</protein>
<dbReference type="Pfam" id="PF25006">
    <property type="entry name" value="DUF7783"/>
    <property type="match status" value="1"/>
</dbReference>
<dbReference type="InterPro" id="IPR036028">
    <property type="entry name" value="SH3-like_dom_sf"/>
</dbReference>
<feature type="region of interest" description="Disordered" evidence="4">
    <location>
        <begin position="242"/>
        <end position="264"/>
    </location>
</feature>
<dbReference type="CDD" id="cd06224">
    <property type="entry name" value="REM"/>
    <property type="match status" value="1"/>
</dbReference>
<dbReference type="InterPro" id="IPR011146">
    <property type="entry name" value="HIT-like"/>
</dbReference>
<evidence type="ECO:0000259" key="6">
    <source>
        <dbReference type="PROSITE" id="PS50020"/>
    </source>
</evidence>
<dbReference type="SMART" id="SM00229">
    <property type="entry name" value="RasGEFN"/>
    <property type="match status" value="1"/>
</dbReference>
<dbReference type="CDD" id="cd00155">
    <property type="entry name" value="RasGEF"/>
    <property type="match status" value="1"/>
</dbReference>
<feature type="domain" description="Ras-GEF" evidence="5">
    <location>
        <begin position="1260"/>
        <end position="1496"/>
    </location>
</feature>
<evidence type="ECO:0000256" key="2">
    <source>
        <dbReference type="PROSITE-ProRule" id="PRU00168"/>
    </source>
</evidence>
<dbReference type="GO" id="GO:0006139">
    <property type="term" value="P:nucleobase-containing compound metabolic process"/>
    <property type="evidence" value="ECO:0007669"/>
    <property type="project" value="UniProtKB-ARBA"/>
</dbReference>
<dbReference type="Gene3D" id="2.20.70.10">
    <property type="match status" value="1"/>
</dbReference>
<accession>A0A261Y8T6</accession>
<dbReference type="InterPro" id="IPR001895">
    <property type="entry name" value="RASGEF_cat_dom"/>
</dbReference>
<evidence type="ECO:0000313" key="11">
    <source>
        <dbReference type="Proteomes" id="UP000242875"/>
    </source>
</evidence>
<dbReference type="InterPro" id="IPR008937">
    <property type="entry name" value="Ras-like_GEF"/>
</dbReference>
<evidence type="ECO:0000259" key="9">
    <source>
        <dbReference type="PROSITE" id="PS51084"/>
    </source>
</evidence>
<dbReference type="Gene3D" id="1.10.840.10">
    <property type="entry name" value="Ras guanine-nucleotide exchange factors catalytic domain"/>
    <property type="match status" value="1"/>
</dbReference>
<feature type="compositionally biased region" description="Low complexity" evidence="4">
    <location>
        <begin position="1056"/>
        <end position="1072"/>
    </location>
</feature>
<feature type="region of interest" description="Disordered" evidence="4">
    <location>
        <begin position="1045"/>
        <end position="1072"/>
    </location>
</feature>